<comment type="caution">
    <text evidence="2">The sequence shown here is derived from an EMBL/GenBank/DDBJ whole genome shotgun (WGS) entry which is preliminary data.</text>
</comment>
<name>A0A5J9U5R7_9POAL</name>
<feature type="region of interest" description="Disordered" evidence="1">
    <location>
        <begin position="46"/>
        <end position="68"/>
    </location>
</feature>
<keyword evidence="3" id="KW-1185">Reference proteome</keyword>
<protein>
    <submittedName>
        <fullName evidence="2">Uncharacterized protein</fullName>
    </submittedName>
</protein>
<proteinExistence type="predicted"/>
<organism evidence="2 3">
    <name type="scientific">Eragrostis curvula</name>
    <name type="common">weeping love grass</name>
    <dbReference type="NCBI Taxonomy" id="38414"/>
    <lineage>
        <taxon>Eukaryota</taxon>
        <taxon>Viridiplantae</taxon>
        <taxon>Streptophyta</taxon>
        <taxon>Embryophyta</taxon>
        <taxon>Tracheophyta</taxon>
        <taxon>Spermatophyta</taxon>
        <taxon>Magnoliopsida</taxon>
        <taxon>Liliopsida</taxon>
        <taxon>Poales</taxon>
        <taxon>Poaceae</taxon>
        <taxon>PACMAD clade</taxon>
        <taxon>Chloridoideae</taxon>
        <taxon>Eragrostideae</taxon>
        <taxon>Eragrostidinae</taxon>
        <taxon>Eragrostis</taxon>
    </lineage>
</organism>
<evidence type="ECO:0000313" key="2">
    <source>
        <dbReference type="EMBL" id="TVU18618.1"/>
    </source>
</evidence>
<dbReference type="Gramene" id="TVU18618">
    <property type="protein sequence ID" value="TVU18618"/>
    <property type="gene ID" value="EJB05_34725"/>
</dbReference>
<accession>A0A5J9U5R7</accession>
<dbReference type="AlphaFoldDB" id="A0A5J9U5R7"/>
<sequence>MLLNIKPEELHFDTCKCGPEAGPDVRCSILRKFCLWTGFLPMPKGTPPPQKPVLEHSHGHQQRHWANRPDDRFGPSSNLYFAESQMGWLSAKSALPTGVCHVLTLGKDFDECKQCFAECLRHWANYLFPGYELGSGGRQLTAKVGGHGVKNGNEWSRCLRRVAVGTEL</sequence>
<reference evidence="2 3" key="1">
    <citation type="journal article" date="2019" name="Sci. Rep.">
        <title>A high-quality genome of Eragrostis curvula grass provides insights into Poaceae evolution and supports new strategies to enhance forage quality.</title>
        <authorList>
            <person name="Carballo J."/>
            <person name="Santos B.A.C.M."/>
            <person name="Zappacosta D."/>
            <person name="Garbus I."/>
            <person name="Selva J.P."/>
            <person name="Gallo C.A."/>
            <person name="Diaz A."/>
            <person name="Albertini E."/>
            <person name="Caccamo M."/>
            <person name="Echenique V."/>
        </authorList>
    </citation>
    <scope>NUCLEOTIDE SEQUENCE [LARGE SCALE GENOMIC DNA]</scope>
    <source>
        <strain evidence="3">cv. Victoria</strain>
        <tissue evidence="2">Leaf</tissue>
    </source>
</reference>
<evidence type="ECO:0000256" key="1">
    <source>
        <dbReference type="SAM" id="MobiDB-lite"/>
    </source>
</evidence>
<dbReference type="Proteomes" id="UP000324897">
    <property type="component" value="Chromosome 7"/>
</dbReference>
<dbReference type="EMBL" id="RWGY01000029">
    <property type="protein sequence ID" value="TVU18618.1"/>
    <property type="molecule type" value="Genomic_DNA"/>
</dbReference>
<evidence type="ECO:0000313" key="3">
    <source>
        <dbReference type="Proteomes" id="UP000324897"/>
    </source>
</evidence>
<gene>
    <name evidence="2" type="ORF">EJB05_34725</name>
</gene>